<dbReference type="Proteomes" id="UP000186030">
    <property type="component" value="Unassembled WGS sequence"/>
</dbReference>
<protein>
    <submittedName>
        <fullName evidence="1">Uncharacterized protein</fullName>
    </submittedName>
</protein>
<gene>
    <name evidence="1" type="ORF">BRO54_0774</name>
</gene>
<organism evidence="1 2">
    <name type="scientific">Geobacillus proteiniphilus</name>
    <dbReference type="NCBI Taxonomy" id="860353"/>
    <lineage>
        <taxon>Bacteria</taxon>
        <taxon>Bacillati</taxon>
        <taxon>Bacillota</taxon>
        <taxon>Bacilli</taxon>
        <taxon>Bacillales</taxon>
        <taxon>Anoxybacillaceae</taxon>
        <taxon>Geobacillus</taxon>
    </lineage>
</organism>
<sequence length="100" mass="10997">MFLATFPRRLDYGVIWEEKWLGFSQPQQKIGAQDVRQGRLFSLLANGTTDALVSTGAAACRCRLRRDRCGAAALVPIDDASCPGKTRMKPFSVDALPILL</sequence>
<proteinExistence type="predicted"/>
<evidence type="ECO:0000313" key="1">
    <source>
        <dbReference type="EMBL" id="OKO95784.1"/>
    </source>
</evidence>
<reference evidence="1 2" key="1">
    <citation type="submission" date="2016-11" db="EMBL/GenBank/DDBJ databases">
        <authorList>
            <person name="Kadnikov V."/>
            <person name="Nazina T."/>
        </authorList>
    </citation>
    <scope>NUCLEOTIDE SEQUENCE [LARGE SCALE GENOMIC DNA]</scope>
    <source>
        <strain evidence="1 2">1017</strain>
    </source>
</reference>
<dbReference type="EMBL" id="MQMG01000006">
    <property type="protein sequence ID" value="OKO95784.1"/>
    <property type="molecule type" value="Genomic_DNA"/>
</dbReference>
<reference evidence="2" key="2">
    <citation type="submission" date="2017-01" db="EMBL/GenBank/DDBJ databases">
        <title>Genome sequencing and annotation of Geobacillus sp. 1017, a Hydrocarbon-Oxidizing Thermophilic Bacterium Isolated from a Heavy Oil Reservoir (China).</title>
        <authorList>
            <person name="Kadnikov V.V."/>
            <person name="Mardanov A.V."/>
            <person name="Poltaraus A.B."/>
            <person name="Sokolova D.S."/>
            <person name="Semenova E.M."/>
            <person name="Ravin N.V."/>
            <person name="Tourova T.P."/>
            <person name="Nazina T.N."/>
        </authorList>
    </citation>
    <scope>NUCLEOTIDE SEQUENCE [LARGE SCALE GENOMIC DNA]</scope>
    <source>
        <strain evidence="2">1017</strain>
    </source>
</reference>
<evidence type="ECO:0000313" key="2">
    <source>
        <dbReference type="Proteomes" id="UP000186030"/>
    </source>
</evidence>
<dbReference type="AlphaFoldDB" id="A0A1Q5T6B6"/>
<name>A0A1Q5T6B6_9BACL</name>
<comment type="caution">
    <text evidence="1">The sequence shown here is derived from an EMBL/GenBank/DDBJ whole genome shotgun (WGS) entry which is preliminary data.</text>
</comment>
<accession>A0A1Q5T6B6</accession>